<dbReference type="RefSeq" id="XP_002836936.1">
    <property type="nucleotide sequence ID" value="XM_002836890.1"/>
</dbReference>
<dbReference type="EMBL" id="FN430059">
    <property type="protein sequence ID" value="CAZ81127.1"/>
    <property type="molecule type" value="Genomic_DNA"/>
</dbReference>
<dbReference type="SUPFAM" id="SSF47095">
    <property type="entry name" value="HMG-box"/>
    <property type="match status" value="2"/>
</dbReference>
<proteinExistence type="predicted"/>
<organism evidence="1 2">
    <name type="scientific">Tuber melanosporum (strain Mel28)</name>
    <name type="common">Perigord black truffle</name>
    <dbReference type="NCBI Taxonomy" id="656061"/>
    <lineage>
        <taxon>Eukaryota</taxon>
        <taxon>Fungi</taxon>
        <taxon>Dikarya</taxon>
        <taxon>Ascomycota</taxon>
        <taxon>Pezizomycotina</taxon>
        <taxon>Pezizomycetes</taxon>
        <taxon>Pezizales</taxon>
        <taxon>Tuberaceae</taxon>
        <taxon>Tuber</taxon>
    </lineage>
</organism>
<dbReference type="InParanoid" id="D5G9D4"/>
<dbReference type="KEGG" id="tml:GSTUM_00003257001"/>
<dbReference type="STRING" id="656061.D5G9D4"/>
<dbReference type="HOGENOM" id="CLU_1448714_0_0_1"/>
<evidence type="ECO:0000313" key="2">
    <source>
        <dbReference type="Proteomes" id="UP000006911"/>
    </source>
</evidence>
<reference evidence="1 2" key="1">
    <citation type="journal article" date="2010" name="Nature">
        <title>Perigord black truffle genome uncovers evolutionary origins and mechanisms of symbiosis.</title>
        <authorList>
            <person name="Martin F."/>
            <person name="Kohler A."/>
            <person name="Murat C."/>
            <person name="Balestrini R."/>
            <person name="Coutinho P.M."/>
            <person name="Jaillon O."/>
            <person name="Montanini B."/>
            <person name="Morin E."/>
            <person name="Noel B."/>
            <person name="Percudani R."/>
            <person name="Porcel B."/>
            <person name="Rubini A."/>
            <person name="Amicucci A."/>
            <person name="Amselem J."/>
            <person name="Anthouard V."/>
            <person name="Arcioni S."/>
            <person name="Artiguenave F."/>
            <person name="Aury J.M."/>
            <person name="Ballario P."/>
            <person name="Bolchi A."/>
            <person name="Brenna A."/>
            <person name="Brun A."/>
            <person name="Buee M."/>
            <person name="Cantarel B."/>
            <person name="Chevalier G."/>
            <person name="Couloux A."/>
            <person name="Da Silva C."/>
            <person name="Denoeud F."/>
            <person name="Duplessis S."/>
            <person name="Ghignone S."/>
            <person name="Hilselberger B."/>
            <person name="Iotti M."/>
            <person name="Marcais B."/>
            <person name="Mello A."/>
            <person name="Miranda M."/>
            <person name="Pacioni G."/>
            <person name="Quesneville H."/>
            <person name="Riccioni C."/>
            <person name="Ruotolo R."/>
            <person name="Splivallo R."/>
            <person name="Stocchi V."/>
            <person name="Tisserant E."/>
            <person name="Viscomi A.R."/>
            <person name="Zambonelli A."/>
            <person name="Zampieri E."/>
            <person name="Henrissat B."/>
            <person name="Lebrun M.H."/>
            <person name="Paolocci F."/>
            <person name="Bonfante P."/>
            <person name="Ottonello S."/>
            <person name="Wincker P."/>
        </authorList>
    </citation>
    <scope>NUCLEOTIDE SEQUENCE [LARGE SCALE GENOMIC DNA]</scope>
    <source>
        <strain evidence="1 2">Mel28</strain>
    </source>
</reference>
<dbReference type="InterPro" id="IPR036910">
    <property type="entry name" value="HMG_box_dom_sf"/>
</dbReference>
<sequence>MKRQKKRMLKEHVLAPPKVPASNPYSTFMSLEGVTVGADAAKKWKALTPEQQQEYAEKGRNLHALGLQNREKWVKTYHPLEVYKANKARKHLKRLGGGKKFDVLKDPRMPKRPTPIGAAFLRDQWNAGTFINPDGSKMPAVLALKHSRDLYEKLSAAEKKVYEDQFAAERAVYKKAMAELFGDISKL</sequence>
<dbReference type="GeneID" id="9182878"/>
<dbReference type="Proteomes" id="UP000006911">
    <property type="component" value="Unassembled WGS sequence"/>
</dbReference>
<name>D5G9D4_TUBMM</name>
<gene>
    <name evidence="1" type="ORF">GSTUM_00003257001</name>
</gene>
<protein>
    <submittedName>
        <fullName evidence="1">(Perigord truffle) hypothetical protein</fullName>
    </submittedName>
</protein>
<dbReference type="Gene3D" id="1.10.30.10">
    <property type="entry name" value="High mobility group box domain"/>
    <property type="match status" value="1"/>
</dbReference>
<keyword evidence="2" id="KW-1185">Reference proteome</keyword>
<accession>D5G9D4</accession>
<dbReference type="AlphaFoldDB" id="D5G9D4"/>
<evidence type="ECO:0000313" key="1">
    <source>
        <dbReference type="EMBL" id="CAZ81127.1"/>
    </source>
</evidence>